<evidence type="ECO:0008006" key="3">
    <source>
        <dbReference type="Google" id="ProtNLM"/>
    </source>
</evidence>
<name>A0A8X6NWH8_NEPPI</name>
<dbReference type="AlphaFoldDB" id="A0A8X6NWH8"/>
<comment type="caution">
    <text evidence="1">The sequence shown here is derived from an EMBL/GenBank/DDBJ whole genome shotgun (WGS) entry which is preliminary data.</text>
</comment>
<proteinExistence type="predicted"/>
<organism evidence="1 2">
    <name type="scientific">Nephila pilipes</name>
    <name type="common">Giant wood spider</name>
    <name type="synonym">Nephila maculata</name>
    <dbReference type="NCBI Taxonomy" id="299642"/>
    <lineage>
        <taxon>Eukaryota</taxon>
        <taxon>Metazoa</taxon>
        <taxon>Ecdysozoa</taxon>
        <taxon>Arthropoda</taxon>
        <taxon>Chelicerata</taxon>
        <taxon>Arachnida</taxon>
        <taxon>Araneae</taxon>
        <taxon>Araneomorphae</taxon>
        <taxon>Entelegynae</taxon>
        <taxon>Araneoidea</taxon>
        <taxon>Nephilidae</taxon>
        <taxon>Nephila</taxon>
    </lineage>
</organism>
<dbReference type="PANTHER" id="PTHR19446">
    <property type="entry name" value="REVERSE TRANSCRIPTASES"/>
    <property type="match status" value="1"/>
</dbReference>
<reference evidence="1" key="1">
    <citation type="submission" date="2020-08" db="EMBL/GenBank/DDBJ databases">
        <title>Multicomponent nature underlies the extraordinary mechanical properties of spider dragline silk.</title>
        <authorList>
            <person name="Kono N."/>
            <person name="Nakamura H."/>
            <person name="Mori M."/>
            <person name="Yoshida Y."/>
            <person name="Ohtoshi R."/>
            <person name="Malay A.D."/>
            <person name="Moran D.A.P."/>
            <person name="Tomita M."/>
            <person name="Numata K."/>
            <person name="Arakawa K."/>
        </authorList>
    </citation>
    <scope>NUCLEOTIDE SEQUENCE</scope>
</reference>
<protein>
    <recommendedName>
        <fullName evidence="3">Reverse transcriptase</fullName>
    </recommendedName>
</protein>
<keyword evidence="2" id="KW-1185">Reference proteome</keyword>
<evidence type="ECO:0000313" key="2">
    <source>
        <dbReference type="Proteomes" id="UP000887013"/>
    </source>
</evidence>
<evidence type="ECO:0000313" key="1">
    <source>
        <dbReference type="EMBL" id="GFT38153.1"/>
    </source>
</evidence>
<dbReference type="EMBL" id="BMAW01014262">
    <property type="protein sequence ID" value="GFT38153.1"/>
    <property type="molecule type" value="Genomic_DNA"/>
</dbReference>
<gene>
    <name evidence="1" type="primary">X975_17864</name>
    <name evidence="1" type="ORF">NPIL_11251</name>
</gene>
<dbReference type="Proteomes" id="UP000887013">
    <property type="component" value="Unassembled WGS sequence"/>
</dbReference>
<sequence length="102" mass="11521">MSPRDPNSQDNSQHRVLRSEADLVYESDDDILSSRTEIDCVIDNLSLNKSPGSDRINNELIKKFHNCSPSVLLPLFNKCLNLGVFPKIWKRAKIVLLPKSTA</sequence>
<accession>A0A8X6NWH8</accession>
<dbReference type="OrthoDB" id="6437545at2759"/>